<sequence length="184" mass="20915">MDAADLSQEHESTVTTNDPTTRSKIKHHAKRMLMVLNNLSSTWAKITTMTCAERKAFTSISIEAETPGTSTMDSFVQQCQIMRVWMGILENRLQLAAHLQGNLSQEMHSDDQEDADYVQELQHHWKNGLQQERFKEIFGRCDMTPQVRSLAALREKVWKTMVKASGRSLEVEHGDAAQSTQCYG</sequence>
<feature type="compositionally biased region" description="Polar residues" evidence="1">
    <location>
        <begin position="13"/>
        <end position="22"/>
    </location>
</feature>
<proteinExistence type="predicted"/>
<reference evidence="2" key="1">
    <citation type="submission" date="2016-03" db="EMBL/GenBank/DDBJ databases">
        <title>Updated assembly of Pseudogymnoascus destructans, the fungus causing white-nose syndrome of bats.</title>
        <authorList>
            <person name="Palmer J.M."/>
            <person name="Drees K.P."/>
            <person name="Foster J.T."/>
            <person name="Lindner D.L."/>
        </authorList>
    </citation>
    <scope>NUCLEOTIDE SEQUENCE [LARGE SCALE GENOMIC DNA]</scope>
    <source>
        <strain evidence="2">20631-21</strain>
    </source>
</reference>
<dbReference type="EMBL" id="KV441409">
    <property type="protein sequence ID" value="OAF55491.1"/>
    <property type="molecule type" value="Genomic_DNA"/>
</dbReference>
<evidence type="ECO:0000313" key="2">
    <source>
        <dbReference type="EMBL" id="OAF55491.1"/>
    </source>
</evidence>
<dbReference type="RefSeq" id="XP_024320791.1">
    <property type="nucleotide sequence ID" value="XM_024471922.1"/>
</dbReference>
<accession>A0A177A2J9</accession>
<dbReference type="GeneID" id="36291411"/>
<gene>
    <name evidence="2" type="ORF">VC83_08370</name>
</gene>
<feature type="region of interest" description="Disordered" evidence="1">
    <location>
        <begin position="1"/>
        <end position="25"/>
    </location>
</feature>
<dbReference type="AlphaFoldDB" id="A0A177A2J9"/>
<name>A0A177A2J9_9PEZI</name>
<organism evidence="2">
    <name type="scientific">Pseudogymnoascus destructans</name>
    <dbReference type="NCBI Taxonomy" id="655981"/>
    <lineage>
        <taxon>Eukaryota</taxon>
        <taxon>Fungi</taxon>
        <taxon>Dikarya</taxon>
        <taxon>Ascomycota</taxon>
        <taxon>Pezizomycotina</taxon>
        <taxon>Leotiomycetes</taxon>
        <taxon>Thelebolales</taxon>
        <taxon>Thelebolaceae</taxon>
        <taxon>Pseudogymnoascus</taxon>
    </lineage>
</organism>
<dbReference type="Proteomes" id="UP000077154">
    <property type="component" value="Unassembled WGS sequence"/>
</dbReference>
<evidence type="ECO:0000256" key="1">
    <source>
        <dbReference type="SAM" id="MobiDB-lite"/>
    </source>
</evidence>
<protein>
    <submittedName>
        <fullName evidence="2">Uncharacterized protein</fullName>
    </submittedName>
</protein>
<dbReference type="VEuPathDB" id="FungiDB:GMDG_03084"/>